<dbReference type="AlphaFoldDB" id="A0A0K2U553"/>
<feature type="non-terminal residue" evidence="1">
    <location>
        <position position="1"/>
    </location>
</feature>
<proteinExistence type="predicted"/>
<accession>A0A0K2U553</accession>
<name>A0A0K2U553_LEPSM</name>
<organism evidence="1">
    <name type="scientific">Lepeophtheirus salmonis</name>
    <name type="common">Salmon louse</name>
    <name type="synonym">Caligus salmonis</name>
    <dbReference type="NCBI Taxonomy" id="72036"/>
    <lineage>
        <taxon>Eukaryota</taxon>
        <taxon>Metazoa</taxon>
        <taxon>Ecdysozoa</taxon>
        <taxon>Arthropoda</taxon>
        <taxon>Crustacea</taxon>
        <taxon>Multicrustacea</taxon>
        <taxon>Hexanauplia</taxon>
        <taxon>Copepoda</taxon>
        <taxon>Siphonostomatoida</taxon>
        <taxon>Caligidae</taxon>
        <taxon>Lepeophtheirus</taxon>
    </lineage>
</organism>
<evidence type="ECO:0000313" key="1">
    <source>
        <dbReference type="EMBL" id="CDW33072.1"/>
    </source>
</evidence>
<sequence length="85" mass="9637">SRTTIYSVVAKGTPEVTTRSKSRPRRSYEIVAAVKKSVEDKVTVSSLFREFNITRRTMGRLVKKDLVLKVGKRTPRQALTRKNAS</sequence>
<dbReference type="EMBL" id="HACA01015711">
    <property type="protein sequence ID" value="CDW33072.1"/>
    <property type="molecule type" value="Transcribed_RNA"/>
</dbReference>
<protein>
    <submittedName>
        <fullName evidence="1">Uncharacterized protein</fullName>
    </submittedName>
</protein>
<reference evidence="1" key="1">
    <citation type="submission" date="2014-05" db="EMBL/GenBank/DDBJ databases">
        <authorList>
            <person name="Chronopoulou M."/>
        </authorList>
    </citation>
    <scope>NUCLEOTIDE SEQUENCE</scope>
    <source>
        <tissue evidence="1">Whole organism</tissue>
    </source>
</reference>